<evidence type="ECO:0000313" key="7">
    <source>
        <dbReference type="Proteomes" id="UP000553957"/>
    </source>
</evidence>
<feature type="compositionally biased region" description="Low complexity" evidence="1">
    <location>
        <begin position="22"/>
        <end position="43"/>
    </location>
</feature>
<dbReference type="AlphaFoldDB" id="A0A7Y4P2V7"/>
<evidence type="ECO:0000259" key="3">
    <source>
        <dbReference type="Pfam" id="PF13828"/>
    </source>
</evidence>
<name>A0A7Y4P2V7_9ACTN</name>
<keyword evidence="2" id="KW-0472">Membrane</keyword>
<organism evidence="5 6">
    <name type="scientific">Kribbella sandramycini</name>
    <dbReference type="NCBI Taxonomy" id="60450"/>
    <lineage>
        <taxon>Bacteria</taxon>
        <taxon>Bacillati</taxon>
        <taxon>Actinomycetota</taxon>
        <taxon>Actinomycetes</taxon>
        <taxon>Propionibacteriales</taxon>
        <taxon>Kribbellaceae</taxon>
        <taxon>Kribbella</taxon>
    </lineage>
</organism>
<proteinExistence type="predicted"/>
<sequence>MSQTPPPAGPPDQPYPGPQPGQPYAGMPPLAGNPGPDYGPPYGAGPQHWGAPVPQRKYSLLAIFSLVLAILGTTVIALVMGIAALLRIPSRNQRGKGFAIAGIVISSLWIVAIAIAVAIPGGGEPTRDAGGQVTTTQTARPTALRVGDCVAEIIEVTEVNKVEIVPCSGPNGGEVYAVFEQPAGDWPGTAAVVAAAEKGCTDRWIQTKRKLAPTSDILYLHPIESGWRLGDRGFTCLVVPK</sequence>
<reference evidence="5 6" key="1">
    <citation type="submission" date="2020-05" db="EMBL/GenBank/DDBJ databases">
        <title>Genome sequence of Kribbella sandramycini ATCC 39419.</title>
        <authorList>
            <person name="Maclea K.S."/>
            <person name="Fair J.L."/>
        </authorList>
    </citation>
    <scope>NUCLEOTIDE SEQUENCE [LARGE SCALE GENOMIC DNA]</scope>
    <source>
        <strain evidence="5 6">ATCC 39419</strain>
    </source>
</reference>
<reference evidence="4 7" key="2">
    <citation type="submission" date="2020-08" db="EMBL/GenBank/DDBJ databases">
        <title>Sequencing the genomes of 1000 actinobacteria strains.</title>
        <authorList>
            <person name="Klenk H.-P."/>
        </authorList>
    </citation>
    <scope>NUCLEOTIDE SEQUENCE [LARGE SCALE GENOMIC DNA]</scope>
    <source>
        <strain evidence="4 7">DSM 15626</strain>
    </source>
</reference>
<gene>
    <name evidence="4" type="ORF">HNR71_006754</name>
    <name evidence="5" type="ORF">HPO96_24835</name>
</gene>
<feature type="compositionally biased region" description="Pro residues" evidence="1">
    <location>
        <begin position="1"/>
        <end position="21"/>
    </location>
</feature>
<keyword evidence="2" id="KW-0812">Transmembrane</keyword>
<dbReference type="InterPro" id="IPR025241">
    <property type="entry name" value="DUF4190"/>
</dbReference>
<feature type="domain" description="DUF4190" evidence="3">
    <location>
        <begin position="61"/>
        <end position="115"/>
    </location>
</feature>
<comment type="caution">
    <text evidence="5">The sequence shown here is derived from an EMBL/GenBank/DDBJ whole genome shotgun (WGS) entry which is preliminary data.</text>
</comment>
<dbReference type="EMBL" id="JACHKF010000001">
    <property type="protein sequence ID" value="MBB6571117.1"/>
    <property type="molecule type" value="Genomic_DNA"/>
</dbReference>
<evidence type="ECO:0000256" key="2">
    <source>
        <dbReference type="SAM" id="Phobius"/>
    </source>
</evidence>
<keyword evidence="6" id="KW-1185">Reference proteome</keyword>
<dbReference type="RefSeq" id="WP_171676541.1">
    <property type="nucleotide sequence ID" value="NZ_BAAAGT010000014.1"/>
</dbReference>
<protein>
    <submittedName>
        <fullName evidence="5">DUF4190 domain-containing protein</fullName>
    </submittedName>
</protein>
<accession>A0A7Y4P2V7</accession>
<feature type="region of interest" description="Disordered" evidence="1">
    <location>
        <begin position="1"/>
        <end position="43"/>
    </location>
</feature>
<keyword evidence="2" id="KW-1133">Transmembrane helix</keyword>
<dbReference type="EMBL" id="JABJRC010000006">
    <property type="protein sequence ID" value="NOL43475.1"/>
    <property type="molecule type" value="Genomic_DNA"/>
</dbReference>
<dbReference type="Pfam" id="PF13828">
    <property type="entry name" value="DUF4190"/>
    <property type="match status" value="1"/>
</dbReference>
<dbReference type="Proteomes" id="UP000553957">
    <property type="component" value="Unassembled WGS sequence"/>
</dbReference>
<evidence type="ECO:0000313" key="4">
    <source>
        <dbReference type="EMBL" id="MBB6571117.1"/>
    </source>
</evidence>
<feature type="transmembrane region" description="Helical" evidence="2">
    <location>
        <begin position="98"/>
        <end position="119"/>
    </location>
</feature>
<evidence type="ECO:0000256" key="1">
    <source>
        <dbReference type="SAM" id="MobiDB-lite"/>
    </source>
</evidence>
<evidence type="ECO:0000313" key="5">
    <source>
        <dbReference type="EMBL" id="NOL43475.1"/>
    </source>
</evidence>
<evidence type="ECO:0000313" key="6">
    <source>
        <dbReference type="Proteomes" id="UP000534306"/>
    </source>
</evidence>
<dbReference type="Proteomes" id="UP000534306">
    <property type="component" value="Unassembled WGS sequence"/>
</dbReference>
<feature type="transmembrane region" description="Helical" evidence="2">
    <location>
        <begin position="58"/>
        <end position="86"/>
    </location>
</feature>